<dbReference type="SUPFAM" id="SSF46689">
    <property type="entry name" value="Homeodomain-like"/>
    <property type="match status" value="1"/>
</dbReference>
<dbReference type="InterPro" id="IPR028082">
    <property type="entry name" value="Peripla_BP_I"/>
</dbReference>
<dbReference type="Pfam" id="PF12833">
    <property type="entry name" value="HTH_18"/>
    <property type="match status" value="1"/>
</dbReference>
<keyword evidence="3" id="KW-0804">Transcription</keyword>
<dbReference type="Proteomes" id="UP000623509">
    <property type="component" value="Unassembled WGS sequence"/>
</dbReference>
<evidence type="ECO:0000259" key="4">
    <source>
        <dbReference type="PROSITE" id="PS01124"/>
    </source>
</evidence>
<reference evidence="5 8" key="1">
    <citation type="submission" date="2016-08" db="EMBL/GenBank/DDBJ databases">
        <title>Candidatus Dactylopiibacterium carminicum genome sequence.</title>
        <authorList>
            <person name="Ramirez-Puebla S.T."/>
            <person name="Ormeno-Orrillo E."/>
            <person name="Vera-Ponce De Leon A."/>
            <person name="Luis L."/>
            <person name="Sanchez-Flores A."/>
            <person name="Monica R."/>
            <person name="Martinez-Romero E."/>
        </authorList>
    </citation>
    <scope>NUCLEOTIDE SEQUENCE [LARGE SCALE GENOMIC DNA]</scope>
    <source>
        <strain evidence="5">END1</strain>
    </source>
</reference>
<dbReference type="Gene3D" id="3.40.50.2300">
    <property type="match status" value="2"/>
</dbReference>
<dbReference type="SMART" id="SM00342">
    <property type="entry name" value="HTH_ARAC"/>
    <property type="match status" value="1"/>
</dbReference>
<evidence type="ECO:0000256" key="2">
    <source>
        <dbReference type="ARBA" id="ARBA00023125"/>
    </source>
</evidence>
<dbReference type="Gene3D" id="1.10.10.60">
    <property type="entry name" value="Homeodomain-like"/>
    <property type="match status" value="1"/>
</dbReference>
<dbReference type="GO" id="GO:0000976">
    <property type="term" value="F:transcription cis-regulatory region binding"/>
    <property type="evidence" value="ECO:0007669"/>
    <property type="project" value="TreeGrafter"/>
</dbReference>
<evidence type="ECO:0000256" key="1">
    <source>
        <dbReference type="ARBA" id="ARBA00023015"/>
    </source>
</evidence>
<evidence type="ECO:0000313" key="6">
    <source>
        <dbReference type="EMBL" id="PAS95066.1"/>
    </source>
</evidence>
<keyword evidence="8" id="KW-1185">Reference proteome</keyword>
<dbReference type="EMBL" id="MDUX01000005">
    <property type="protein sequence ID" value="KAF7600445.1"/>
    <property type="molecule type" value="Genomic_DNA"/>
</dbReference>
<keyword evidence="1" id="KW-0805">Transcription regulation</keyword>
<dbReference type="PROSITE" id="PS01124">
    <property type="entry name" value="HTH_ARAC_FAMILY_2"/>
    <property type="match status" value="1"/>
</dbReference>
<dbReference type="AlphaFoldDB" id="A0A272EYF2"/>
<dbReference type="EMBL" id="NMRN01000002">
    <property type="protein sequence ID" value="PAS95066.1"/>
    <property type="molecule type" value="Genomic_DNA"/>
</dbReference>
<dbReference type="Proteomes" id="UP000216107">
    <property type="component" value="Unassembled WGS sequence"/>
</dbReference>
<dbReference type="InterPro" id="IPR054031">
    <property type="entry name" value="XylR_PBP1"/>
</dbReference>
<dbReference type="OrthoDB" id="9803764at2"/>
<dbReference type="Pfam" id="PF22177">
    <property type="entry name" value="PBP1_XylR"/>
    <property type="match status" value="1"/>
</dbReference>
<dbReference type="SUPFAM" id="SSF53822">
    <property type="entry name" value="Periplasmic binding protein-like I"/>
    <property type="match status" value="1"/>
</dbReference>
<dbReference type="InterPro" id="IPR046335">
    <property type="entry name" value="LacI/GalR-like_sensor"/>
</dbReference>
<dbReference type="PANTHER" id="PTHR30146:SF24">
    <property type="entry name" value="XYLOSE OPERON REGULATORY PROTEIN"/>
    <property type="match status" value="1"/>
</dbReference>
<comment type="caution">
    <text evidence="6">The sequence shown here is derived from an EMBL/GenBank/DDBJ whole genome shotgun (WGS) entry which is preliminary data.</text>
</comment>
<dbReference type="InterPro" id="IPR018060">
    <property type="entry name" value="HTH_AraC"/>
</dbReference>
<accession>A0A272EYF2</accession>
<proteinExistence type="predicted"/>
<organism evidence="6 7">
    <name type="scientific">Candidatus Dactylopiibacterium carminicum</name>
    <dbReference type="NCBI Taxonomy" id="857335"/>
    <lineage>
        <taxon>Bacteria</taxon>
        <taxon>Pseudomonadati</taxon>
        <taxon>Pseudomonadota</taxon>
        <taxon>Betaproteobacteria</taxon>
        <taxon>Rhodocyclales</taxon>
        <taxon>Rhodocyclaceae</taxon>
        <taxon>Candidatus Dactylopiibacterium</taxon>
    </lineage>
</organism>
<evidence type="ECO:0000313" key="5">
    <source>
        <dbReference type="EMBL" id="KAF7600445.1"/>
    </source>
</evidence>
<reference evidence="6 7" key="2">
    <citation type="submission" date="2017-07" db="EMBL/GenBank/DDBJ databases">
        <title>Candidatus Dactylopiibacterium carminicum, a nitrogen-fixing symbiont of the cochineal insect Dactylopius coccus and Dactylopius opuntiae (Hemiptera: Coccoidea: Dactylopiidae).</title>
        <authorList>
            <person name="Vera A."/>
        </authorList>
    </citation>
    <scope>NUCLEOTIDE SEQUENCE [LARGE SCALE GENOMIC DNA]</scope>
    <source>
        <strain evidence="6 7">NFDCM</strain>
    </source>
</reference>
<protein>
    <submittedName>
        <fullName evidence="6">XylR family transcriptional regulator</fullName>
    </submittedName>
</protein>
<name>A0A272EYF2_9RHOO</name>
<dbReference type="CDD" id="cd01543">
    <property type="entry name" value="PBP1_XylR"/>
    <property type="match status" value="1"/>
</dbReference>
<feature type="domain" description="HTH araC/xylS-type" evidence="4">
    <location>
        <begin position="314"/>
        <end position="412"/>
    </location>
</feature>
<evidence type="ECO:0000256" key="3">
    <source>
        <dbReference type="ARBA" id="ARBA00023163"/>
    </source>
</evidence>
<dbReference type="InterPro" id="IPR009057">
    <property type="entry name" value="Homeodomain-like_sf"/>
</dbReference>
<sequence length="418" mass="46423">MPKLTDLAVDPQVGVIPKRCRRACHGLTQSFRVVLLLKAKGRYGRSIIEGVCDYVKSTRCGWEVLLEEDFRSHVECISDWDGDGVIADFDDPELLDLLVGGHLPVVGVGGSYQSNAAYLKGIPYVASDNPALVRMAYEHLIDMGLSHFAFYSIVPTSHNRWAGEREKAFSCLVTADRHEVLVYRGIPTFAPDWTTIPENLADWIKTLPKPVGIIAVTDSRARQVMQACASLGLSVPEEVAVIGIDDDPLMSLLNRIPLSSVAQGTHEMGRIAAQMLHRRLTSTLPVAPHQTVLPEGVNAQASSLHKPLHDPYVMRAKHFIRQFAAQGIRAPQVADYVGVTRTTLDAHFLRELGHTVHEEIFSFKLRQSQILLKAGMLSYSKVAQCSGFTSLQYMYAVYKREFGCTPVEYQMRHQGNSL</sequence>
<dbReference type="PANTHER" id="PTHR30146">
    <property type="entry name" value="LACI-RELATED TRANSCRIPTIONAL REPRESSOR"/>
    <property type="match status" value="1"/>
</dbReference>
<keyword evidence="2" id="KW-0238">DNA-binding</keyword>
<gene>
    <name evidence="5" type="ORF">BGI27_02565</name>
    <name evidence="6" type="ORF">CGU29_01045</name>
</gene>
<evidence type="ECO:0000313" key="7">
    <source>
        <dbReference type="Proteomes" id="UP000216107"/>
    </source>
</evidence>
<dbReference type="GO" id="GO:0003700">
    <property type="term" value="F:DNA-binding transcription factor activity"/>
    <property type="evidence" value="ECO:0007669"/>
    <property type="project" value="InterPro"/>
</dbReference>
<evidence type="ECO:0000313" key="8">
    <source>
        <dbReference type="Proteomes" id="UP000623509"/>
    </source>
</evidence>
<dbReference type="Pfam" id="PF13377">
    <property type="entry name" value="Peripla_BP_3"/>
    <property type="match status" value="1"/>
</dbReference>
<dbReference type="RefSeq" id="WP_095523359.1">
    <property type="nucleotide sequence ID" value="NZ_MDUX01000005.1"/>
</dbReference>